<dbReference type="AlphaFoldDB" id="A0A4C1WAZ9"/>
<evidence type="ECO:0000256" key="1">
    <source>
        <dbReference type="SAM" id="MobiDB-lite"/>
    </source>
</evidence>
<dbReference type="EMBL" id="BGZK01000519">
    <property type="protein sequence ID" value="GBP48223.1"/>
    <property type="molecule type" value="Genomic_DNA"/>
</dbReference>
<gene>
    <name evidence="2" type="ORF">EVAR_96812_1</name>
</gene>
<keyword evidence="3" id="KW-1185">Reference proteome</keyword>
<sequence length="107" mass="11953">MNFSLIPLRVPEKKGLDRQTDGQQSDPTRVPFLPFEVKKEGKRGGSDRHIEPDEKRRKKREFESGDRMKNEGATAPRPPAAARAPLGPNGHKGNDMCFNSPDSLVTE</sequence>
<dbReference type="Proteomes" id="UP000299102">
    <property type="component" value="Unassembled WGS sequence"/>
</dbReference>
<dbReference type="OrthoDB" id="10550429at2759"/>
<feature type="compositionally biased region" description="Basic and acidic residues" evidence="1">
    <location>
        <begin position="36"/>
        <end position="70"/>
    </location>
</feature>
<name>A0A4C1WAZ9_EUMVA</name>
<accession>A0A4C1WAZ9</accession>
<feature type="compositionally biased region" description="Basic and acidic residues" evidence="1">
    <location>
        <begin position="10"/>
        <end position="20"/>
    </location>
</feature>
<evidence type="ECO:0000313" key="3">
    <source>
        <dbReference type="Proteomes" id="UP000299102"/>
    </source>
</evidence>
<protein>
    <submittedName>
        <fullName evidence="2">Uncharacterized protein</fullName>
    </submittedName>
</protein>
<evidence type="ECO:0000313" key="2">
    <source>
        <dbReference type="EMBL" id="GBP48223.1"/>
    </source>
</evidence>
<reference evidence="2 3" key="1">
    <citation type="journal article" date="2019" name="Commun. Biol.">
        <title>The bagworm genome reveals a unique fibroin gene that provides high tensile strength.</title>
        <authorList>
            <person name="Kono N."/>
            <person name="Nakamura H."/>
            <person name="Ohtoshi R."/>
            <person name="Tomita M."/>
            <person name="Numata K."/>
            <person name="Arakawa K."/>
        </authorList>
    </citation>
    <scope>NUCLEOTIDE SEQUENCE [LARGE SCALE GENOMIC DNA]</scope>
</reference>
<comment type="caution">
    <text evidence="2">The sequence shown here is derived from an EMBL/GenBank/DDBJ whole genome shotgun (WGS) entry which is preliminary data.</text>
</comment>
<feature type="region of interest" description="Disordered" evidence="1">
    <location>
        <begin position="1"/>
        <end position="107"/>
    </location>
</feature>
<proteinExistence type="predicted"/>
<organism evidence="2 3">
    <name type="scientific">Eumeta variegata</name>
    <name type="common">Bagworm moth</name>
    <name type="synonym">Eumeta japonica</name>
    <dbReference type="NCBI Taxonomy" id="151549"/>
    <lineage>
        <taxon>Eukaryota</taxon>
        <taxon>Metazoa</taxon>
        <taxon>Ecdysozoa</taxon>
        <taxon>Arthropoda</taxon>
        <taxon>Hexapoda</taxon>
        <taxon>Insecta</taxon>
        <taxon>Pterygota</taxon>
        <taxon>Neoptera</taxon>
        <taxon>Endopterygota</taxon>
        <taxon>Lepidoptera</taxon>
        <taxon>Glossata</taxon>
        <taxon>Ditrysia</taxon>
        <taxon>Tineoidea</taxon>
        <taxon>Psychidae</taxon>
        <taxon>Oiketicinae</taxon>
        <taxon>Eumeta</taxon>
    </lineage>
</organism>